<dbReference type="Pfam" id="PF00460">
    <property type="entry name" value="Flg_bb_rod"/>
    <property type="match status" value="1"/>
</dbReference>
<name>A0ABU1EDN8_9CLOT</name>
<dbReference type="InterPro" id="IPR019776">
    <property type="entry name" value="Flagellar_basal_body_rod_CS"/>
</dbReference>
<keyword evidence="5" id="KW-0282">Flagellum</keyword>
<sequence>MLRSMYSGISGMKSNQVKLDVIGNNIANVSTTGFKASSARFSDMLYQNMSSAT</sequence>
<gene>
    <name evidence="5" type="ORF">RGC78_03365</name>
</gene>
<keyword evidence="5" id="KW-0969">Cilium</keyword>
<keyword evidence="3" id="KW-0975">Bacterial flagellum</keyword>
<keyword evidence="6" id="KW-1185">Reference proteome</keyword>
<protein>
    <submittedName>
        <fullName evidence="5">Flagellar basal body protein</fullName>
    </submittedName>
</protein>
<comment type="similarity">
    <text evidence="2">Belongs to the flagella basal body rod proteins family.</text>
</comment>
<evidence type="ECO:0000259" key="4">
    <source>
        <dbReference type="Pfam" id="PF00460"/>
    </source>
</evidence>
<comment type="caution">
    <text evidence="5">The sequence shown here is derived from an EMBL/GenBank/DDBJ whole genome shotgun (WGS) entry which is preliminary data.</text>
</comment>
<evidence type="ECO:0000256" key="2">
    <source>
        <dbReference type="ARBA" id="ARBA00009677"/>
    </source>
</evidence>
<evidence type="ECO:0000313" key="6">
    <source>
        <dbReference type="Proteomes" id="UP001256646"/>
    </source>
</evidence>
<feature type="non-terminal residue" evidence="5">
    <location>
        <position position="53"/>
    </location>
</feature>
<dbReference type="PROSITE" id="PS00588">
    <property type="entry name" value="FLAGELLA_BB_ROD"/>
    <property type="match status" value="1"/>
</dbReference>
<proteinExistence type="inferred from homology"/>
<dbReference type="InterPro" id="IPR001444">
    <property type="entry name" value="Flag_bb_rod_N"/>
</dbReference>
<reference evidence="5 6" key="1">
    <citation type="submission" date="2023-09" db="EMBL/GenBank/DDBJ databases">
        <authorList>
            <person name="Zhai L."/>
        </authorList>
    </citation>
    <scope>NUCLEOTIDE SEQUENCE [LARGE SCALE GENOMIC DNA]</scope>
    <source>
        <strain evidence="5 6">5 N-1</strain>
    </source>
</reference>
<evidence type="ECO:0000256" key="1">
    <source>
        <dbReference type="ARBA" id="ARBA00004117"/>
    </source>
</evidence>
<dbReference type="PANTHER" id="PTHR30435:SF1">
    <property type="entry name" value="FLAGELLAR HOOK PROTEIN FLGE"/>
    <property type="match status" value="1"/>
</dbReference>
<organism evidence="5 6">
    <name type="scientific">Clostridium aquiflavi</name>
    <dbReference type="NCBI Taxonomy" id="3073603"/>
    <lineage>
        <taxon>Bacteria</taxon>
        <taxon>Bacillati</taxon>
        <taxon>Bacillota</taxon>
        <taxon>Clostridia</taxon>
        <taxon>Eubacteriales</taxon>
        <taxon>Clostridiaceae</taxon>
        <taxon>Clostridium</taxon>
    </lineage>
</organism>
<dbReference type="PANTHER" id="PTHR30435">
    <property type="entry name" value="FLAGELLAR PROTEIN"/>
    <property type="match status" value="1"/>
</dbReference>
<comment type="subcellular location">
    <subcellularLocation>
        <location evidence="1">Bacterial flagellum basal body</location>
    </subcellularLocation>
</comment>
<dbReference type="RefSeq" id="WP_309556073.1">
    <property type="nucleotide sequence ID" value="NZ_JAVJAN010000007.1"/>
</dbReference>
<keyword evidence="5" id="KW-0966">Cell projection</keyword>
<feature type="domain" description="Flagellar basal body rod protein N-terminal" evidence="4">
    <location>
        <begin position="5"/>
        <end position="35"/>
    </location>
</feature>
<evidence type="ECO:0000313" key="5">
    <source>
        <dbReference type="EMBL" id="MDR5586496.1"/>
    </source>
</evidence>
<dbReference type="EMBL" id="JAVJAN010000007">
    <property type="protein sequence ID" value="MDR5586496.1"/>
    <property type="molecule type" value="Genomic_DNA"/>
</dbReference>
<dbReference type="Proteomes" id="UP001256646">
    <property type="component" value="Unassembled WGS sequence"/>
</dbReference>
<accession>A0ABU1EDN8</accession>
<evidence type="ECO:0000256" key="3">
    <source>
        <dbReference type="ARBA" id="ARBA00023143"/>
    </source>
</evidence>